<name>A0A0A9YED4_LYGHE</name>
<dbReference type="EMBL" id="GBHO01015734">
    <property type="protein sequence ID" value="JAG27870.1"/>
    <property type="molecule type" value="Transcribed_RNA"/>
</dbReference>
<protein>
    <submittedName>
        <fullName evidence="2">Telomerase-binding protein EST1A</fullName>
    </submittedName>
</protein>
<reference evidence="4" key="4">
    <citation type="journal article" date="2016" name="Gigascience">
        <title>De novo construction of an expanded transcriptome assembly for the western tarnished plant bug, Lygus hesperus.</title>
        <authorList>
            <person name="Tassone E.E."/>
            <person name="Geib S.M."/>
            <person name="Hall B."/>
            <person name="Fabrick J.A."/>
            <person name="Brent C.S."/>
            <person name="Hull J.J."/>
        </authorList>
    </citation>
    <scope>NUCLEOTIDE SEQUENCE</scope>
</reference>
<dbReference type="EMBL" id="GBRD01006171">
    <property type="protein sequence ID" value="JAG59650.1"/>
    <property type="molecule type" value="Transcribed_RNA"/>
</dbReference>
<gene>
    <name evidence="2" type="primary">Smg6_7</name>
    <name evidence="2" type="ORF">CM83_100628</name>
    <name evidence="4" type="ORF">g.34250</name>
</gene>
<evidence type="ECO:0000313" key="4">
    <source>
        <dbReference type="EMBL" id="JAQ00713.1"/>
    </source>
</evidence>
<evidence type="ECO:0000313" key="3">
    <source>
        <dbReference type="EMBL" id="JAG59650.1"/>
    </source>
</evidence>
<keyword evidence="1" id="KW-0732">Signal</keyword>
<proteinExistence type="predicted"/>
<reference evidence="2" key="2">
    <citation type="submission" date="2014-07" db="EMBL/GenBank/DDBJ databases">
        <authorList>
            <person name="Hull J."/>
        </authorList>
    </citation>
    <scope>NUCLEOTIDE SEQUENCE</scope>
</reference>
<evidence type="ECO:0000256" key="1">
    <source>
        <dbReference type="SAM" id="SignalP"/>
    </source>
</evidence>
<sequence length="116" mass="12544">MIACLVLSACLLGCEAAFAAPEAPSSGSQSQRAYPGYMGGNGAYPGNNYNRVNYNPLAYPRSYPTGYSPGYPGYVPYAPGVLNPPPPQSSWFSMLMAFLRELFDPFHLFSGPTSRF</sequence>
<feature type="signal peptide" evidence="1">
    <location>
        <begin position="1"/>
        <end position="19"/>
    </location>
</feature>
<accession>A0A0A9YED4</accession>
<dbReference type="AlphaFoldDB" id="A0A0A9YED4"/>
<reference evidence="2" key="1">
    <citation type="journal article" date="2014" name="PLoS ONE">
        <title>Transcriptome-Based Identification of ABC Transporters in the Western Tarnished Plant Bug Lygus hesperus.</title>
        <authorList>
            <person name="Hull J.J."/>
            <person name="Chaney K."/>
            <person name="Geib S.M."/>
            <person name="Fabrick J.A."/>
            <person name="Brent C.S."/>
            <person name="Walsh D."/>
            <person name="Lavine L.C."/>
        </authorList>
    </citation>
    <scope>NUCLEOTIDE SEQUENCE</scope>
</reference>
<evidence type="ECO:0000313" key="2">
    <source>
        <dbReference type="EMBL" id="JAG27870.1"/>
    </source>
</evidence>
<feature type="chain" id="PRO_5015033971" evidence="1">
    <location>
        <begin position="20"/>
        <end position="116"/>
    </location>
</feature>
<dbReference type="EMBL" id="GDHC01017916">
    <property type="protein sequence ID" value="JAQ00713.1"/>
    <property type="molecule type" value="Transcribed_RNA"/>
</dbReference>
<organism evidence="2">
    <name type="scientific">Lygus hesperus</name>
    <name type="common">Western plant bug</name>
    <dbReference type="NCBI Taxonomy" id="30085"/>
    <lineage>
        <taxon>Eukaryota</taxon>
        <taxon>Metazoa</taxon>
        <taxon>Ecdysozoa</taxon>
        <taxon>Arthropoda</taxon>
        <taxon>Hexapoda</taxon>
        <taxon>Insecta</taxon>
        <taxon>Pterygota</taxon>
        <taxon>Neoptera</taxon>
        <taxon>Paraneoptera</taxon>
        <taxon>Hemiptera</taxon>
        <taxon>Heteroptera</taxon>
        <taxon>Panheteroptera</taxon>
        <taxon>Cimicomorpha</taxon>
        <taxon>Miridae</taxon>
        <taxon>Mirini</taxon>
        <taxon>Lygus</taxon>
    </lineage>
</organism>
<reference evidence="3" key="3">
    <citation type="submission" date="2014-09" db="EMBL/GenBank/DDBJ databases">
        <authorList>
            <person name="Magalhaes I.L.F."/>
            <person name="Oliveira U."/>
            <person name="Santos F.R."/>
            <person name="Vidigal T.H.D.A."/>
            <person name="Brescovit A.D."/>
            <person name="Santos A.J."/>
        </authorList>
    </citation>
    <scope>NUCLEOTIDE SEQUENCE</scope>
</reference>